<dbReference type="Proteomes" id="UP000244225">
    <property type="component" value="Unassembled WGS sequence"/>
</dbReference>
<feature type="signal peptide" evidence="1">
    <location>
        <begin position="1"/>
        <end position="21"/>
    </location>
</feature>
<sequence>MMKTLTACILLLLLPLLQARAQVLDPAPDKKISIKFSPQHLFINGLHLYVEKVPGQGSRHGFVFSPRLYVGNTGTVDVLAGRNWVEESDVKGYGAEVLHRFYLSDYISQYNRRVYLSYGVNYHRFNLEFERQGWVRETDAEGLDVYKYRLRPFNEKINRVGGVALLGLQVPAVEGVLLFDFYLGAALKHSSANTDFSHVRFNRNAFDFGYSGLHFVSGLTVGVAL</sequence>
<evidence type="ECO:0000313" key="2">
    <source>
        <dbReference type="EMBL" id="PTX19996.1"/>
    </source>
</evidence>
<comment type="caution">
    <text evidence="2">The sequence shown here is derived from an EMBL/GenBank/DDBJ whole genome shotgun (WGS) entry which is preliminary data.</text>
</comment>
<evidence type="ECO:0008006" key="4">
    <source>
        <dbReference type="Google" id="ProtNLM"/>
    </source>
</evidence>
<feature type="chain" id="PRO_5015623384" description="DUF3575 domain-containing protein" evidence="1">
    <location>
        <begin position="22"/>
        <end position="225"/>
    </location>
</feature>
<proteinExistence type="predicted"/>
<dbReference type="EMBL" id="QBKI01000003">
    <property type="protein sequence ID" value="PTX19996.1"/>
    <property type="molecule type" value="Genomic_DNA"/>
</dbReference>
<keyword evidence="1" id="KW-0732">Signal</keyword>
<evidence type="ECO:0000313" key="3">
    <source>
        <dbReference type="Proteomes" id="UP000244225"/>
    </source>
</evidence>
<evidence type="ECO:0000256" key="1">
    <source>
        <dbReference type="SAM" id="SignalP"/>
    </source>
</evidence>
<dbReference type="OrthoDB" id="876200at2"/>
<keyword evidence="3" id="KW-1185">Reference proteome</keyword>
<dbReference type="RefSeq" id="WP_146173527.1">
    <property type="nucleotide sequence ID" value="NZ_QBKI01000003.1"/>
</dbReference>
<organism evidence="2 3">
    <name type="scientific">Pontibacter mucosus</name>
    <dbReference type="NCBI Taxonomy" id="1649266"/>
    <lineage>
        <taxon>Bacteria</taxon>
        <taxon>Pseudomonadati</taxon>
        <taxon>Bacteroidota</taxon>
        <taxon>Cytophagia</taxon>
        <taxon>Cytophagales</taxon>
        <taxon>Hymenobacteraceae</taxon>
        <taxon>Pontibacter</taxon>
    </lineage>
</organism>
<name>A0A2T5YL02_9BACT</name>
<reference evidence="2 3" key="1">
    <citation type="submission" date="2018-04" db="EMBL/GenBank/DDBJ databases">
        <title>Genomic Encyclopedia of Archaeal and Bacterial Type Strains, Phase II (KMG-II): from individual species to whole genera.</title>
        <authorList>
            <person name="Goeker M."/>
        </authorList>
    </citation>
    <scope>NUCLEOTIDE SEQUENCE [LARGE SCALE GENOMIC DNA]</scope>
    <source>
        <strain evidence="2 3">DSM 100162</strain>
    </source>
</reference>
<gene>
    <name evidence="2" type="ORF">C8N40_10368</name>
</gene>
<dbReference type="AlphaFoldDB" id="A0A2T5YL02"/>
<protein>
    <recommendedName>
        <fullName evidence="4">DUF3575 domain-containing protein</fullName>
    </recommendedName>
</protein>
<accession>A0A2T5YL02</accession>